<dbReference type="GeneID" id="86062833"/>
<dbReference type="PANTHER" id="PTHR10000">
    <property type="entry name" value="PHOSPHOSERINE PHOSPHATASE"/>
    <property type="match status" value="1"/>
</dbReference>
<accession>A0A2V3Y1N9</accession>
<gene>
    <name evidence="1" type="ORF">DFR60_109195</name>
</gene>
<dbReference type="SFLD" id="SFLDS00003">
    <property type="entry name" value="Haloacid_Dehalogenase"/>
    <property type="match status" value="1"/>
</dbReference>
<keyword evidence="2" id="KW-1185">Reference proteome</keyword>
<dbReference type="GO" id="GO:0005829">
    <property type="term" value="C:cytosol"/>
    <property type="evidence" value="ECO:0007669"/>
    <property type="project" value="TreeGrafter"/>
</dbReference>
<dbReference type="RefSeq" id="WP_110324109.1">
    <property type="nucleotide sequence ID" value="NZ_QJKD01000009.1"/>
</dbReference>
<dbReference type="InterPro" id="IPR006379">
    <property type="entry name" value="HAD-SF_hydro_IIB"/>
</dbReference>
<sequence length="259" mass="29375">MVRDTKIIFFDIDGTLIDMKRKQISSKTIEMLKRLKENNVIICIATGRAPLALPKFEDIRFDVYLTFNGSYCYNQNHTIFSNPLQTNDVYSIIKNAEAIRRPVSLATKDRQAANGKDEDLIEYYGFANRQVEVADDFDEVAKKEVYQIMLGCREKDHLSLLNGVRHAKIAAWWDRAVDIIPADGGKGIGIEKVLEYYHLNKSDAMAFGDGNNDIEMFQAVGRGIAMANASDRLKETAYDICGDAAEDGIYHYCMEHRLI</sequence>
<evidence type="ECO:0000313" key="2">
    <source>
        <dbReference type="Proteomes" id="UP000248057"/>
    </source>
</evidence>
<dbReference type="GO" id="GO:0000287">
    <property type="term" value="F:magnesium ion binding"/>
    <property type="evidence" value="ECO:0007669"/>
    <property type="project" value="TreeGrafter"/>
</dbReference>
<comment type="caution">
    <text evidence="1">The sequence shown here is derived from an EMBL/GenBank/DDBJ whole genome shotgun (WGS) entry which is preliminary data.</text>
</comment>
<dbReference type="Gene3D" id="3.30.1240.10">
    <property type="match status" value="1"/>
</dbReference>
<dbReference type="AlphaFoldDB" id="A0A2V3Y1N9"/>
<evidence type="ECO:0008006" key="3">
    <source>
        <dbReference type="Google" id="ProtNLM"/>
    </source>
</evidence>
<dbReference type="GO" id="GO:0016791">
    <property type="term" value="F:phosphatase activity"/>
    <property type="evidence" value="ECO:0007669"/>
    <property type="project" value="TreeGrafter"/>
</dbReference>
<dbReference type="PANTHER" id="PTHR10000:SF25">
    <property type="entry name" value="PHOSPHATASE YKRA-RELATED"/>
    <property type="match status" value="1"/>
</dbReference>
<dbReference type="EMBL" id="QJKD01000009">
    <property type="protein sequence ID" value="PXX51791.1"/>
    <property type="molecule type" value="Genomic_DNA"/>
</dbReference>
<dbReference type="SFLD" id="SFLDG01140">
    <property type="entry name" value="C2.B:_Phosphomannomutase_and_P"/>
    <property type="match status" value="1"/>
</dbReference>
<protein>
    <recommendedName>
        <fullName evidence="3">Cof subfamily protein (Haloacid dehalogenase superfamily)/HAD superfamily hydrolase (TIGR01484 family)</fullName>
    </recommendedName>
</protein>
<name>A0A2V3Y1N9_9FIRM</name>
<dbReference type="SUPFAM" id="SSF56784">
    <property type="entry name" value="HAD-like"/>
    <property type="match status" value="1"/>
</dbReference>
<dbReference type="InterPro" id="IPR023214">
    <property type="entry name" value="HAD_sf"/>
</dbReference>
<reference evidence="1 2" key="1">
    <citation type="submission" date="2018-05" db="EMBL/GenBank/DDBJ databases">
        <title>Genomic Encyclopedia of Type Strains, Phase IV (KMG-IV): sequencing the most valuable type-strain genomes for metagenomic binning, comparative biology and taxonomic classification.</title>
        <authorList>
            <person name="Goeker M."/>
        </authorList>
    </citation>
    <scope>NUCLEOTIDE SEQUENCE [LARGE SCALE GENOMIC DNA]</scope>
    <source>
        <strain evidence="1 2">DSM 24995</strain>
    </source>
</reference>
<dbReference type="Proteomes" id="UP000248057">
    <property type="component" value="Unassembled WGS sequence"/>
</dbReference>
<dbReference type="PROSITE" id="PS01229">
    <property type="entry name" value="COF_2"/>
    <property type="match status" value="1"/>
</dbReference>
<dbReference type="InterPro" id="IPR036412">
    <property type="entry name" value="HAD-like_sf"/>
</dbReference>
<dbReference type="NCBIfam" id="TIGR01484">
    <property type="entry name" value="HAD-SF-IIB"/>
    <property type="match status" value="1"/>
</dbReference>
<dbReference type="NCBIfam" id="TIGR00099">
    <property type="entry name" value="Cof-subfamily"/>
    <property type="match status" value="1"/>
</dbReference>
<proteinExistence type="predicted"/>
<evidence type="ECO:0000313" key="1">
    <source>
        <dbReference type="EMBL" id="PXX51791.1"/>
    </source>
</evidence>
<dbReference type="InterPro" id="IPR000150">
    <property type="entry name" value="Cof"/>
</dbReference>
<dbReference type="Pfam" id="PF08282">
    <property type="entry name" value="Hydrolase_3"/>
    <property type="match status" value="1"/>
</dbReference>
<dbReference type="Gene3D" id="3.40.50.1000">
    <property type="entry name" value="HAD superfamily/HAD-like"/>
    <property type="match status" value="1"/>
</dbReference>
<organism evidence="1 2">
    <name type="scientific">Hungatella effluvii</name>
    <dbReference type="NCBI Taxonomy" id="1096246"/>
    <lineage>
        <taxon>Bacteria</taxon>
        <taxon>Bacillati</taxon>
        <taxon>Bacillota</taxon>
        <taxon>Clostridia</taxon>
        <taxon>Lachnospirales</taxon>
        <taxon>Lachnospiraceae</taxon>
        <taxon>Hungatella</taxon>
    </lineage>
</organism>